<feature type="repeat" description="WD" evidence="3">
    <location>
        <begin position="173"/>
        <end position="214"/>
    </location>
</feature>
<keyword evidence="5" id="KW-1185">Reference proteome</keyword>
<dbReference type="OrthoDB" id="162273at2"/>
<feature type="repeat" description="WD" evidence="3">
    <location>
        <begin position="48"/>
        <end position="89"/>
    </location>
</feature>
<dbReference type="SUPFAM" id="SSF50978">
    <property type="entry name" value="WD40 repeat-like"/>
    <property type="match status" value="1"/>
</dbReference>
<evidence type="ECO:0000256" key="2">
    <source>
        <dbReference type="ARBA" id="ARBA00022737"/>
    </source>
</evidence>
<dbReference type="InterPro" id="IPR001680">
    <property type="entry name" value="WD40_rpt"/>
</dbReference>
<dbReference type="CDD" id="cd00200">
    <property type="entry name" value="WD40"/>
    <property type="match status" value="1"/>
</dbReference>
<dbReference type="PANTHER" id="PTHR19848:SF8">
    <property type="entry name" value="F-BOX AND WD REPEAT DOMAIN CONTAINING 7"/>
    <property type="match status" value="1"/>
</dbReference>
<dbReference type="SMART" id="SM00320">
    <property type="entry name" value="WD40"/>
    <property type="match status" value="6"/>
</dbReference>
<keyword evidence="1 3" id="KW-0853">WD repeat</keyword>
<dbReference type="Pfam" id="PF00400">
    <property type="entry name" value="WD40"/>
    <property type="match status" value="6"/>
</dbReference>
<dbReference type="PROSITE" id="PS00678">
    <property type="entry name" value="WD_REPEATS_1"/>
    <property type="match status" value="1"/>
</dbReference>
<dbReference type="PROSITE" id="PS50294">
    <property type="entry name" value="WD_REPEATS_REGION"/>
    <property type="match status" value="2"/>
</dbReference>
<protein>
    <submittedName>
        <fullName evidence="4">Uncharacterized protein</fullName>
    </submittedName>
</protein>
<organism evidence="4 5">
    <name type="scientific">Thermosporothrix hazakensis</name>
    <dbReference type="NCBI Taxonomy" id="644383"/>
    <lineage>
        <taxon>Bacteria</taxon>
        <taxon>Bacillati</taxon>
        <taxon>Chloroflexota</taxon>
        <taxon>Ktedonobacteria</taxon>
        <taxon>Ktedonobacterales</taxon>
        <taxon>Thermosporotrichaceae</taxon>
        <taxon>Thermosporothrix</taxon>
    </lineage>
</organism>
<dbReference type="Proteomes" id="UP000248806">
    <property type="component" value="Unassembled WGS sequence"/>
</dbReference>
<name>A0A326U3Z3_THEHA</name>
<feature type="repeat" description="WD" evidence="3">
    <location>
        <begin position="6"/>
        <end position="36"/>
    </location>
</feature>
<dbReference type="InterPro" id="IPR019775">
    <property type="entry name" value="WD40_repeat_CS"/>
</dbReference>
<gene>
    <name evidence="4" type="ORF">EI42_04120</name>
</gene>
<proteinExistence type="predicted"/>
<dbReference type="InterPro" id="IPR015943">
    <property type="entry name" value="WD40/YVTN_repeat-like_dom_sf"/>
</dbReference>
<dbReference type="InterPro" id="IPR036322">
    <property type="entry name" value="WD40_repeat_dom_sf"/>
</dbReference>
<accession>A0A326U3Z3</accession>
<dbReference type="RefSeq" id="WP_111324457.1">
    <property type="nucleotide sequence ID" value="NZ_BIFX01000001.1"/>
</dbReference>
<dbReference type="PROSITE" id="PS50082">
    <property type="entry name" value="WD_REPEATS_2"/>
    <property type="match status" value="4"/>
</dbReference>
<dbReference type="PANTHER" id="PTHR19848">
    <property type="entry name" value="WD40 REPEAT PROTEIN"/>
    <property type="match status" value="1"/>
</dbReference>
<evidence type="ECO:0000256" key="3">
    <source>
        <dbReference type="PROSITE-ProRule" id="PRU00221"/>
    </source>
</evidence>
<sequence>MTPFTYRGHNDKVFTVAWSPAGDRVASGCRDGQVHLLSPHTGTQQAILNAHPSCVLSLAWSPDGSLLASGDTSGLVILQEPESARVVCTYHGHSRFVRALGWSGSRLASGGDFGDSSVQLWEARTGQQQWIAKDQYRIFSLAWSPDGDLLAAASFDGLIVVRSALSGEPVVTYRGHQGPVYAVAWSPAANLIASAGQDATIQLWEATTGKQRYILREHTAPIKALAWSPDGRLLASAGNMKRLLIYSCEDWSISFSVPISAWIRSLSWAPTGDAIALTYDALVALLPVKKDHPPG</sequence>
<dbReference type="Gene3D" id="2.130.10.10">
    <property type="entry name" value="YVTN repeat-like/Quinoprotein amine dehydrogenase"/>
    <property type="match status" value="2"/>
</dbReference>
<reference evidence="4 5" key="1">
    <citation type="submission" date="2018-06" db="EMBL/GenBank/DDBJ databases">
        <title>Genomic Encyclopedia of Archaeal and Bacterial Type Strains, Phase II (KMG-II): from individual species to whole genera.</title>
        <authorList>
            <person name="Goeker M."/>
        </authorList>
    </citation>
    <scope>NUCLEOTIDE SEQUENCE [LARGE SCALE GENOMIC DNA]</scope>
    <source>
        <strain evidence="4 5">ATCC BAA-1881</strain>
    </source>
</reference>
<dbReference type="EMBL" id="QKUF01000017">
    <property type="protein sequence ID" value="PZW25627.1"/>
    <property type="molecule type" value="Genomic_DNA"/>
</dbReference>
<evidence type="ECO:0000313" key="4">
    <source>
        <dbReference type="EMBL" id="PZW25627.1"/>
    </source>
</evidence>
<feature type="repeat" description="WD" evidence="3">
    <location>
        <begin position="215"/>
        <end position="247"/>
    </location>
</feature>
<keyword evidence="2" id="KW-0677">Repeat</keyword>
<evidence type="ECO:0000313" key="5">
    <source>
        <dbReference type="Proteomes" id="UP000248806"/>
    </source>
</evidence>
<dbReference type="AlphaFoldDB" id="A0A326U3Z3"/>
<evidence type="ECO:0000256" key="1">
    <source>
        <dbReference type="ARBA" id="ARBA00022574"/>
    </source>
</evidence>
<comment type="caution">
    <text evidence="4">The sequence shown here is derived from an EMBL/GenBank/DDBJ whole genome shotgun (WGS) entry which is preliminary data.</text>
</comment>